<keyword evidence="2" id="KW-0489">Methyltransferase</keyword>
<dbReference type="Pfam" id="PF05050">
    <property type="entry name" value="Methyltransf_21"/>
    <property type="match status" value="1"/>
</dbReference>
<feature type="domain" description="Methyltransferase FkbM" evidence="1">
    <location>
        <begin position="36"/>
        <end position="199"/>
    </location>
</feature>
<keyword evidence="2" id="KW-0808">Transferase</keyword>
<dbReference type="SUPFAM" id="SSF53335">
    <property type="entry name" value="S-adenosyl-L-methionine-dependent methyltransferases"/>
    <property type="match status" value="1"/>
</dbReference>
<accession>A0A1I5HJ95</accession>
<name>A0A1I5HJ95_9BACT</name>
<reference evidence="3" key="1">
    <citation type="submission" date="2016-10" db="EMBL/GenBank/DDBJ databases">
        <authorList>
            <person name="Varghese N."/>
            <person name="Submissions S."/>
        </authorList>
    </citation>
    <scope>NUCLEOTIDE SEQUENCE [LARGE SCALE GENOMIC DNA]</scope>
    <source>
        <strain evidence="3">DSM 15282</strain>
    </source>
</reference>
<protein>
    <submittedName>
        <fullName evidence="2">Methyltransferase, FkbM family</fullName>
    </submittedName>
</protein>
<evidence type="ECO:0000259" key="1">
    <source>
        <dbReference type="Pfam" id="PF05050"/>
    </source>
</evidence>
<dbReference type="GO" id="GO:0032259">
    <property type="term" value="P:methylation"/>
    <property type="evidence" value="ECO:0007669"/>
    <property type="project" value="UniProtKB-KW"/>
</dbReference>
<dbReference type="Gene3D" id="3.40.50.150">
    <property type="entry name" value="Vaccinia Virus protein VP39"/>
    <property type="match status" value="1"/>
</dbReference>
<sequence length="220" mass="25264">MGLDPYFKKSYSQCGEDLIIDYIFKLRGISYPQYLDIGAHHPKFLNNTELFYQKGCKGINIEANPLLHNAFEIYRPNDINLNIGISDKEEELDFYIMSDNTLSTFSKEECNYLIANGKKLDKVEKIKLTTIIHILDKYCNGIFPDFLSIDVEGLDLQIIKSIDFEKSSPKVICVEASEYSPVGSGAKRNELIDFLVSKGFYEYANTNLNSIMVKNDFWFI</sequence>
<organism evidence="2 3">
    <name type="scientific">Algoriphagus ornithinivorans</name>
    <dbReference type="NCBI Taxonomy" id="226506"/>
    <lineage>
        <taxon>Bacteria</taxon>
        <taxon>Pseudomonadati</taxon>
        <taxon>Bacteroidota</taxon>
        <taxon>Cytophagia</taxon>
        <taxon>Cytophagales</taxon>
        <taxon>Cyclobacteriaceae</taxon>
        <taxon>Algoriphagus</taxon>
    </lineage>
</organism>
<dbReference type="NCBIfam" id="TIGR01444">
    <property type="entry name" value="fkbM_fam"/>
    <property type="match status" value="1"/>
</dbReference>
<evidence type="ECO:0000313" key="2">
    <source>
        <dbReference type="EMBL" id="SFO48016.1"/>
    </source>
</evidence>
<dbReference type="STRING" id="226506.SAMN04488519_10764"/>
<dbReference type="EMBL" id="FOVW01000007">
    <property type="protein sequence ID" value="SFO48016.1"/>
    <property type="molecule type" value="Genomic_DNA"/>
</dbReference>
<keyword evidence="3" id="KW-1185">Reference proteome</keyword>
<dbReference type="GO" id="GO:0008168">
    <property type="term" value="F:methyltransferase activity"/>
    <property type="evidence" value="ECO:0007669"/>
    <property type="project" value="UniProtKB-KW"/>
</dbReference>
<dbReference type="InterPro" id="IPR006342">
    <property type="entry name" value="FkbM_mtfrase"/>
</dbReference>
<evidence type="ECO:0000313" key="3">
    <source>
        <dbReference type="Proteomes" id="UP000199564"/>
    </source>
</evidence>
<proteinExistence type="predicted"/>
<dbReference type="InterPro" id="IPR029063">
    <property type="entry name" value="SAM-dependent_MTases_sf"/>
</dbReference>
<gene>
    <name evidence="2" type="ORF">SAMN04488519_10764</name>
</gene>
<dbReference type="Proteomes" id="UP000199564">
    <property type="component" value="Unassembled WGS sequence"/>
</dbReference>
<dbReference type="RefSeq" id="WP_175557903.1">
    <property type="nucleotide sequence ID" value="NZ_FOVW01000007.1"/>
</dbReference>
<dbReference type="AlphaFoldDB" id="A0A1I5HJ95"/>